<evidence type="ECO:0000259" key="11">
    <source>
        <dbReference type="PROSITE" id="PS51881"/>
    </source>
</evidence>
<gene>
    <name evidence="13" type="primary">obgE</name>
    <name evidence="9" type="synonym">obg</name>
    <name evidence="13" type="ORF">SCHRY_v1c05600</name>
</gene>
<feature type="domain" description="OCT" evidence="11">
    <location>
        <begin position="355"/>
        <end position="433"/>
    </location>
</feature>
<dbReference type="InterPro" id="IPR045086">
    <property type="entry name" value="OBG_GTPase"/>
</dbReference>
<dbReference type="GO" id="GO:0003924">
    <property type="term" value="F:GTPase activity"/>
    <property type="evidence" value="ECO:0007669"/>
    <property type="project" value="UniProtKB-UniRule"/>
</dbReference>
<dbReference type="CDD" id="cd01898">
    <property type="entry name" value="Obg"/>
    <property type="match status" value="1"/>
</dbReference>
<dbReference type="GO" id="GO:0005737">
    <property type="term" value="C:cytoplasm"/>
    <property type="evidence" value="ECO:0007669"/>
    <property type="project" value="UniProtKB-SubCell"/>
</dbReference>
<dbReference type="InterPro" id="IPR014100">
    <property type="entry name" value="GTP-bd_Obg/CgtA"/>
</dbReference>
<dbReference type="HOGENOM" id="CLU_011747_2_1_14"/>
<dbReference type="GO" id="GO:0042254">
    <property type="term" value="P:ribosome biogenesis"/>
    <property type="evidence" value="ECO:0007669"/>
    <property type="project" value="UniProtKB-UniRule"/>
</dbReference>
<dbReference type="InterPro" id="IPR027417">
    <property type="entry name" value="P-loop_NTPase"/>
</dbReference>
<dbReference type="Pfam" id="PF01018">
    <property type="entry name" value="GTP1_OBG"/>
    <property type="match status" value="1"/>
</dbReference>
<evidence type="ECO:0000256" key="7">
    <source>
        <dbReference type="ARBA" id="ARBA00022842"/>
    </source>
</evidence>
<evidence type="ECO:0000256" key="4">
    <source>
        <dbReference type="ARBA" id="ARBA00022723"/>
    </source>
</evidence>
<keyword evidence="4 9" id="KW-0479">Metal-binding</keyword>
<dbReference type="KEGG" id="scr:SCHRY_v1c05600"/>
<name>R4U3S3_9MOLU</name>
<dbReference type="InterPro" id="IPR036726">
    <property type="entry name" value="GTP1_OBG_dom_sf"/>
</dbReference>
<dbReference type="EMBL" id="CP005077">
    <property type="protein sequence ID" value="AGM25138.1"/>
    <property type="molecule type" value="Genomic_DNA"/>
</dbReference>
<dbReference type="Gene3D" id="3.30.300.350">
    <property type="entry name" value="GTP-binding protein OBG, C-terminal domain"/>
    <property type="match status" value="1"/>
</dbReference>
<dbReference type="PROSITE" id="PS00905">
    <property type="entry name" value="GTP1_OBG"/>
    <property type="match status" value="1"/>
</dbReference>
<organism evidence="13 14">
    <name type="scientific">Spiroplasma chrysopicola DF-1</name>
    <dbReference type="NCBI Taxonomy" id="1276227"/>
    <lineage>
        <taxon>Bacteria</taxon>
        <taxon>Bacillati</taxon>
        <taxon>Mycoplasmatota</taxon>
        <taxon>Mollicutes</taxon>
        <taxon>Entomoplasmatales</taxon>
        <taxon>Spiroplasmataceae</taxon>
        <taxon>Spiroplasma</taxon>
    </lineage>
</organism>
<dbReference type="PIRSF" id="PIRSF002401">
    <property type="entry name" value="GTP_bd_Obg/CgtA"/>
    <property type="match status" value="1"/>
</dbReference>
<comment type="subcellular location">
    <subcellularLocation>
        <location evidence="9">Cytoplasm</location>
    </subcellularLocation>
</comment>
<keyword evidence="5 9" id="KW-0547">Nucleotide-binding</keyword>
<dbReference type="GO" id="GO:0000287">
    <property type="term" value="F:magnesium ion binding"/>
    <property type="evidence" value="ECO:0007669"/>
    <property type="project" value="InterPro"/>
</dbReference>
<evidence type="ECO:0000256" key="1">
    <source>
        <dbReference type="ARBA" id="ARBA00001946"/>
    </source>
</evidence>
<feature type="domain" description="OBG-type G" evidence="10">
    <location>
        <begin position="160"/>
        <end position="330"/>
    </location>
</feature>
<dbReference type="GO" id="GO:0005525">
    <property type="term" value="F:GTP binding"/>
    <property type="evidence" value="ECO:0007669"/>
    <property type="project" value="UniProtKB-UniRule"/>
</dbReference>
<dbReference type="InterPro" id="IPR036346">
    <property type="entry name" value="GTP-bd_prot_GTP1/OBG_C_sf"/>
</dbReference>
<comment type="similarity">
    <text evidence="2 9">Belongs to the TRAFAC class OBG-HflX-like GTPase superfamily. OBG GTPase family.</text>
</comment>
<dbReference type="FunFam" id="2.70.210.12:FF:000001">
    <property type="entry name" value="GTPase Obg"/>
    <property type="match status" value="1"/>
</dbReference>
<dbReference type="SUPFAM" id="SSF52540">
    <property type="entry name" value="P-loop containing nucleoside triphosphate hydrolases"/>
    <property type="match status" value="1"/>
</dbReference>
<dbReference type="InterPro" id="IPR031167">
    <property type="entry name" value="G_OBG"/>
</dbReference>
<feature type="binding site" evidence="9">
    <location>
        <begin position="284"/>
        <end position="287"/>
    </location>
    <ligand>
        <name>GTP</name>
        <dbReference type="ChEBI" id="CHEBI:37565"/>
    </ligand>
</feature>
<evidence type="ECO:0000313" key="14">
    <source>
        <dbReference type="Proteomes" id="UP000013964"/>
    </source>
</evidence>
<keyword evidence="14" id="KW-1185">Reference proteome</keyword>
<feature type="binding site" evidence="9">
    <location>
        <begin position="166"/>
        <end position="173"/>
    </location>
    <ligand>
        <name>GTP</name>
        <dbReference type="ChEBI" id="CHEBI:37565"/>
    </ligand>
</feature>
<accession>R4U3S3</accession>
<dbReference type="RefSeq" id="WP_016338963.1">
    <property type="nucleotide sequence ID" value="NC_021280.1"/>
</dbReference>
<feature type="binding site" evidence="9">
    <location>
        <begin position="311"/>
        <end position="313"/>
    </location>
    <ligand>
        <name>GTP</name>
        <dbReference type="ChEBI" id="CHEBI:37565"/>
    </ligand>
</feature>
<dbReference type="NCBIfam" id="NF008955">
    <property type="entry name" value="PRK12297.1"/>
    <property type="match status" value="1"/>
</dbReference>
<feature type="binding site" evidence="9">
    <location>
        <begin position="213"/>
        <end position="216"/>
    </location>
    <ligand>
        <name>GTP</name>
        <dbReference type="ChEBI" id="CHEBI:37565"/>
    </ligand>
</feature>
<keyword evidence="8 9" id="KW-0342">GTP-binding</keyword>
<dbReference type="PANTHER" id="PTHR11702">
    <property type="entry name" value="DEVELOPMENTALLY REGULATED GTP-BINDING PROTEIN-RELATED"/>
    <property type="match status" value="1"/>
</dbReference>
<dbReference type="InterPro" id="IPR015349">
    <property type="entry name" value="OCT_dom"/>
</dbReference>
<dbReference type="NCBIfam" id="TIGR02729">
    <property type="entry name" value="Obg_CgtA"/>
    <property type="match status" value="1"/>
</dbReference>
<evidence type="ECO:0000256" key="6">
    <source>
        <dbReference type="ARBA" id="ARBA00022801"/>
    </source>
</evidence>
<dbReference type="PROSITE" id="PS51710">
    <property type="entry name" value="G_OBG"/>
    <property type="match status" value="1"/>
</dbReference>
<keyword evidence="6 9" id="KW-0378">Hydrolase</keyword>
<dbReference type="Pfam" id="PF09269">
    <property type="entry name" value="DUF1967"/>
    <property type="match status" value="1"/>
</dbReference>
<dbReference type="InterPro" id="IPR006074">
    <property type="entry name" value="GTP1-OBG_CS"/>
</dbReference>
<dbReference type="eggNOG" id="COG0536">
    <property type="taxonomic scope" value="Bacteria"/>
</dbReference>
<dbReference type="HAMAP" id="MF_01454">
    <property type="entry name" value="GTPase_Obg"/>
    <property type="match status" value="1"/>
</dbReference>
<dbReference type="AlphaFoldDB" id="R4U3S3"/>
<dbReference type="SUPFAM" id="SSF102741">
    <property type="entry name" value="Obg GTP-binding protein C-terminal domain"/>
    <property type="match status" value="1"/>
</dbReference>
<evidence type="ECO:0000259" key="10">
    <source>
        <dbReference type="PROSITE" id="PS51710"/>
    </source>
</evidence>
<evidence type="ECO:0000256" key="3">
    <source>
        <dbReference type="ARBA" id="ARBA00022490"/>
    </source>
</evidence>
<dbReference type="OrthoDB" id="9807318at2"/>
<keyword evidence="3 9" id="KW-0963">Cytoplasm</keyword>
<reference evidence="13 14" key="1">
    <citation type="journal article" date="2013" name="Genome Biol. Evol.">
        <title>Complete genomes of two dipteran-associated spiroplasmas provided insights into the origin, dynamics, and impacts of viral invasion in spiroplasma.</title>
        <authorList>
            <person name="Ku C."/>
            <person name="Lo W.S."/>
            <person name="Chen L.L."/>
            <person name="Kuo C.H."/>
        </authorList>
    </citation>
    <scope>NUCLEOTIDE SEQUENCE [LARGE SCALE GENOMIC DNA]</scope>
    <source>
        <strain evidence="13 14">DF-1</strain>
    </source>
</reference>
<dbReference type="STRING" id="1276227.SCHRY_v1c05600"/>
<keyword evidence="7 9" id="KW-0460">Magnesium</keyword>
<dbReference type="InterPro" id="IPR006169">
    <property type="entry name" value="GTP1_OBG_dom"/>
</dbReference>
<dbReference type="InterPro" id="IPR006073">
    <property type="entry name" value="GTP-bd"/>
</dbReference>
<evidence type="ECO:0000313" key="13">
    <source>
        <dbReference type="EMBL" id="AGM25138.1"/>
    </source>
</evidence>
<comment type="subunit">
    <text evidence="9">Monomer.</text>
</comment>
<dbReference type="EC" id="3.6.5.-" evidence="9"/>
<comment type="cofactor">
    <cofactor evidence="1 9">
        <name>Mg(2+)</name>
        <dbReference type="ChEBI" id="CHEBI:18420"/>
    </cofactor>
</comment>
<feature type="binding site" evidence="9">
    <location>
        <position position="173"/>
    </location>
    <ligand>
        <name>Mg(2+)</name>
        <dbReference type="ChEBI" id="CHEBI:18420"/>
    </ligand>
</feature>
<feature type="domain" description="Obg" evidence="12">
    <location>
        <begin position="1"/>
        <end position="159"/>
    </location>
</feature>
<comment type="function">
    <text evidence="9">An essential GTPase which binds GTP, GDP and possibly (p)ppGpp with moderate affinity, with high nucleotide exchange rates and a fairly low GTP hydrolysis rate. Plays a role in control of the cell cycle, stress response, ribosome biogenesis and in those bacteria that undergo differentiation, in morphogenesis control.</text>
</comment>
<dbReference type="Proteomes" id="UP000013964">
    <property type="component" value="Chromosome"/>
</dbReference>
<proteinExistence type="inferred from homology"/>
<evidence type="ECO:0000259" key="12">
    <source>
        <dbReference type="PROSITE" id="PS51883"/>
    </source>
</evidence>
<feature type="binding site" evidence="9">
    <location>
        <begin position="191"/>
        <end position="195"/>
    </location>
    <ligand>
        <name>GTP</name>
        <dbReference type="ChEBI" id="CHEBI:37565"/>
    </ligand>
</feature>
<feature type="binding site" evidence="9">
    <location>
        <position position="193"/>
    </location>
    <ligand>
        <name>Mg(2+)</name>
        <dbReference type="ChEBI" id="CHEBI:18420"/>
    </ligand>
</feature>
<dbReference type="PANTHER" id="PTHR11702:SF31">
    <property type="entry name" value="MITOCHONDRIAL RIBOSOME-ASSOCIATED GTPASE 2"/>
    <property type="match status" value="1"/>
</dbReference>
<dbReference type="SUPFAM" id="SSF82051">
    <property type="entry name" value="Obg GTP-binding protein N-terminal domain"/>
    <property type="match status" value="1"/>
</dbReference>
<dbReference type="PROSITE" id="PS51883">
    <property type="entry name" value="OBG"/>
    <property type="match status" value="1"/>
</dbReference>
<evidence type="ECO:0000256" key="2">
    <source>
        <dbReference type="ARBA" id="ARBA00007699"/>
    </source>
</evidence>
<dbReference type="PATRIC" id="fig|1276227.3.peg.562"/>
<dbReference type="Gene3D" id="3.40.50.300">
    <property type="entry name" value="P-loop containing nucleotide triphosphate hydrolases"/>
    <property type="match status" value="1"/>
</dbReference>
<dbReference type="NCBIfam" id="NF008956">
    <property type="entry name" value="PRK12299.1"/>
    <property type="match status" value="1"/>
</dbReference>
<dbReference type="NCBIfam" id="TIGR03595">
    <property type="entry name" value="Obg_CgtA_exten"/>
    <property type="match status" value="1"/>
</dbReference>
<dbReference type="PRINTS" id="PR00326">
    <property type="entry name" value="GTP1OBG"/>
</dbReference>
<dbReference type="Pfam" id="PF01926">
    <property type="entry name" value="MMR_HSR1"/>
    <property type="match status" value="1"/>
</dbReference>
<dbReference type="PROSITE" id="PS51881">
    <property type="entry name" value="OCT"/>
    <property type="match status" value="1"/>
</dbReference>
<evidence type="ECO:0000256" key="5">
    <source>
        <dbReference type="ARBA" id="ARBA00022741"/>
    </source>
</evidence>
<sequence length="433" mass="47581">MKFIDVAKIKLKAGDGGNGAVAFHRELYVPKGGPSGGDGGHGGDIIFVGDEGMNTLLDLKYQREIKAEDGNKGDIKNMHGRNAPDKYIHVPLGTLIYNNASGEIICDIVKNNQEVIIAKGGKGGRGNARFASSKNKAPTIFEAGELGQELEIRCELKVLADVGLVGLPNAGKSTLLSKISKAKPQIADYPFTTLTPQLGVAQDSKGRTFVVSDLPGLIPGAAEGKGLGFAFLRHIERCKIIVHVLDMSGNYGTEDVYQNYLNIRSELEHYNINLAHRPEIIVANKMDIDLSALNLSDFKTKLPTAEIIEISGLFSQHLDELLLKIGDKLATVSDSQALWEINQVEQNPADYKVYEFEETEIDVQVINLGNGLWEVTGQDVHKAYQKNPISTYDNLLVFNKKLQSLKVFDMLREKGIKDGDLVKIFEYELEWNG</sequence>
<evidence type="ECO:0000256" key="8">
    <source>
        <dbReference type="ARBA" id="ARBA00023134"/>
    </source>
</evidence>
<protein>
    <recommendedName>
        <fullName evidence="9">GTPase Obg</fullName>
        <ecNumber evidence="9">3.6.5.-</ecNumber>
    </recommendedName>
    <alternativeName>
        <fullName evidence="9">GTP-binding protein Obg</fullName>
    </alternativeName>
</protein>
<dbReference type="Gene3D" id="2.70.210.12">
    <property type="entry name" value="GTP1/OBG domain"/>
    <property type="match status" value="1"/>
</dbReference>
<evidence type="ECO:0000256" key="9">
    <source>
        <dbReference type="HAMAP-Rule" id="MF_01454"/>
    </source>
</evidence>